<evidence type="ECO:0000256" key="4">
    <source>
        <dbReference type="PIRNR" id="PIRNR000485"/>
    </source>
</evidence>
<dbReference type="SUPFAM" id="SSF56235">
    <property type="entry name" value="N-terminal nucleophile aminohydrolases (Ntn hydrolases)"/>
    <property type="match status" value="1"/>
</dbReference>
<dbReference type="AlphaFoldDB" id="A0A1F5HAV4"/>
<dbReference type="Gene3D" id="3.40.50.2020">
    <property type="match status" value="1"/>
</dbReference>
<feature type="binding site" evidence="7">
    <location>
        <position position="512"/>
    </location>
    <ligand>
        <name>[4Fe-4S] cluster</name>
        <dbReference type="ChEBI" id="CHEBI:49883"/>
    </ligand>
</feature>
<dbReference type="Gene3D" id="3.60.20.10">
    <property type="entry name" value="Glutamine Phosphoribosylpyrophosphate, subunit 1, domain 1"/>
    <property type="match status" value="1"/>
</dbReference>
<keyword evidence="1 4" id="KW-0328">Glycosyltransferase</keyword>
<dbReference type="EC" id="2.4.2.14" evidence="4"/>
<comment type="similarity">
    <text evidence="4">In the C-terminal section; belongs to the purine/pyrimidine phosphoribosyltransferase family.</text>
</comment>
<dbReference type="SUPFAM" id="SSF53271">
    <property type="entry name" value="PRTase-like"/>
    <property type="match status" value="1"/>
</dbReference>
<dbReference type="Pfam" id="PF13522">
    <property type="entry name" value="GATase_6"/>
    <property type="match status" value="1"/>
</dbReference>
<evidence type="ECO:0000313" key="9">
    <source>
        <dbReference type="EMBL" id="OGE01162.1"/>
    </source>
</evidence>
<keyword evidence="6" id="KW-0479">Metal-binding</keyword>
<feature type="binding site" evidence="7">
    <location>
        <position position="509"/>
    </location>
    <ligand>
        <name>[4Fe-4S] cluster</name>
        <dbReference type="ChEBI" id="CHEBI:49883"/>
    </ligand>
</feature>
<dbReference type="PROSITE" id="PS51278">
    <property type="entry name" value="GATASE_TYPE_2"/>
    <property type="match status" value="1"/>
</dbReference>
<dbReference type="InterPro" id="IPR005854">
    <property type="entry name" value="PurF"/>
</dbReference>
<keyword evidence="4" id="KW-0658">Purine biosynthesis</keyword>
<dbReference type="InterPro" id="IPR017932">
    <property type="entry name" value="GATase_2_dom"/>
</dbReference>
<evidence type="ECO:0000313" key="10">
    <source>
        <dbReference type="Proteomes" id="UP000176751"/>
    </source>
</evidence>
<dbReference type="UniPathway" id="UPA00074">
    <property type="reaction ID" value="UER00124"/>
</dbReference>
<comment type="pathway">
    <text evidence="4">Purine metabolism; IMP biosynthesis via de novo pathway; N(1)-(5-phospho-D-ribosyl)glycinamide from 5-phospho-alpha-D-ribose 1-diphosphate: step 1/2.</text>
</comment>
<comment type="cofactor">
    <cofactor evidence="6">
        <name>Mg(2+)</name>
        <dbReference type="ChEBI" id="CHEBI:18420"/>
    </cofactor>
    <text evidence="6">Binds 1 Mg(2+) ion per subunit.</text>
</comment>
<evidence type="ECO:0000256" key="3">
    <source>
        <dbReference type="ARBA" id="ARBA00022962"/>
    </source>
</evidence>
<dbReference type="InterPro" id="IPR029057">
    <property type="entry name" value="PRTase-like"/>
</dbReference>
<feature type="binding site" evidence="7">
    <location>
        <position position="276"/>
    </location>
    <ligand>
        <name>[4Fe-4S] cluster</name>
        <dbReference type="ChEBI" id="CHEBI:49883"/>
    </ligand>
</feature>
<accession>A0A1F5HAV4</accession>
<dbReference type="Proteomes" id="UP000176751">
    <property type="component" value="Unassembled WGS sequence"/>
</dbReference>
<comment type="catalytic activity">
    <reaction evidence="4">
        <text>5-phospho-beta-D-ribosylamine + L-glutamate + diphosphate = 5-phospho-alpha-D-ribose 1-diphosphate + L-glutamine + H2O</text>
        <dbReference type="Rhea" id="RHEA:14905"/>
        <dbReference type="ChEBI" id="CHEBI:15377"/>
        <dbReference type="ChEBI" id="CHEBI:29985"/>
        <dbReference type="ChEBI" id="CHEBI:33019"/>
        <dbReference type="ChEBI" id="CHEBI:58017"/>
        <dbReference type="ChEBI" id="CHEBI:58359"/>
        <dbReference type="ChEBI" id="CHEBI:58681"/>
        <dbReference type="EC" id="2.4.2.14"/>
    </reaction>
</comment>
<dbReference type="InterPro" id="IPR029055">
    <property type="entry name" value="Ntn_hydrolases_N"/>
</dbReference>
<dbReference type="PIRSF" id="PIRSF000485">
    <property type="entry name" value="Amd_phspho_trans"/>
    <property type="match status" value="1"/>
</dbReference>
<evidence type="ECO:0000256" key="7">
    <source>
        <dbReference type="PIRSR" id="PIRSR000485-3"/>
    </source>
</evidence>
<dbReference type="PANTHER" id="PTHR11907">
    <property type="entry name" value="AMIDOPHOSPHORIBOSYLTRANSFERASE"/>
    <property type="match status" value="1"/>
</dbReference>
<evidence type="ECO:0000256" key="1">
    <source>
        <dbReference type="ARBA" id="ARBA00022676"/>
    </source>
</evidence>
<evidence type="ECO:0000256" key="6">
    <source>
        <dbReference type="PIRSR" id="PIRSR000485-2"/>
    </source>
</evidence>
<dbReference type="GO" id="GO:0009113">
    <property type="term" value="P:purine nucleobase biosynthetic process"/>
    <property type="evidence" value="ECO:0007669"/>
    <property type="project" value="InterPro"/>
</dbReference>
<organism evidence="9 10">
    <name type="scientific">Candidatus Curtissbacteria bacterium RIFOXYA1_FULL_41_14</name>
    <dbReference type="NCBI Taxonomy" id="1797737"/>
    <lineage>
        <taxon>Bacteria</taxon>
        <taxon>Candidatus Curtissiibacteriota</taxon>
    </lineage>
</organism>
<evidence type="ECO:0000256" key="2">
    <source>
        <dbReference type="ARBA" id="ARBA00022679"/>
    </source>
</evidence>
<keyword evidence="7" id="KW-0408">Iron</keyword>
<dbReference type="GO" id="GO:0006189">
    <property type="term" value="P:'de novo' IMP biosynthetic process"/>
    <property type="evidence" value="ECO:0007669"/>
    <property type="project" value="UniProtKB-UniPathway"/>
</dbReference>
<protein>
    <recommendedName>
        <fullName evidence="4">Amidophosphoribosyltransferase</fullName>
        <shortName evidence="4">ATase</shortName>
        <ecNumber evidence="4">2.4.2.14</ecNumber>
    </recommendedName>
    <alternativeName>
        <fullName evidence="4">Glutamine phosphoribosylpyrophosphate amidotransferase</fullName>
    </alternativeName>
</protein>
<comment type="caution">
    <text evidence="9">The sequence shown here is derived from an EMBL/GenBank/DDBJ whole genome shotgun (WGS) entry which is preliminary data.</text>
</comment>
<name>A0A1F5HAV4_9BACT</name>
<feature type="binding site" evidence="6">
    <location>
        <position position="408"/>
    </location>
    <ligand>
        <name>Mg(2+)</name>
        <dbReference type="ChEBI" id="CHEBI:18420"/>
    </ligand>
</feature>
<feature type="domain" description="Glutamine amidotransferase type-2" evidence="8">
    <location>
        <begin position="34"/>
        <end position="260"/>
    </location>
</feature>
<feature type="binding site" evidence="7">
    <location>
        <position position="445"/>
    </location>
    <ligand>
        <name>[4Fe-4S] cluster</name>
        <dbReference type="ChEBI" id="CHEBI:49883"/>
    </ligand>
</feature>
<reference evidence="9 10" key="1">
    <citation type="journal article" date="2016" name="Nat. Commun.">
        <title>Thousands of microbial genomes shed light on interconnected biogeochemical processes in an aquifer system.</title>
        <authorList>
            <person name="Anantharaman K."/>
            <person name="Brown C.T."/>
            <person name="Hug L.A."/>
            <person name="Sharon I."/>
            <person name="Castelle C.J."/>
            <person name="Probst A.J."/>
            <person name="Thomas B.C."/>
            <person name="Singh A."/>
            <person name="Wilkins M.J."/>
            <person name="Karaoz U."/>
            <person name="Brodie E.L."/>
            <person name="Williams K.H."/>
            <person name="Hubbard S.S."/>
            <person name="Banfield J.F."/>
        </authorList>
    </citation>
    <scope>NUCLEOTIDE SEQUENCE [LARGE SCALE GENOMIC DNA]</scope>
</reference>
<dbReference type="GO" id="GO:0051536">
    <property type="term" value="F:iron-sulfur cluster binding"/>
    <property type="evidence" value="ECO:0007669"/>
    <property type="project" value="UniProtKB-KW"/>
</dbReference>
<dbReference type="GO" id="GO:0046872">
    <property type="term" value="F:metal ion binding"/>
    <property type="evidence" value="ECO:0007669"/>
    <property type="project" value="UniProtKB-KW"/>
</dbReference>
<evidence type="ECO:0000256" key="5">
    <source>
        <dbReference type="PIRSR" id="PIRSR000485-1"/>
    </source>
</evidence>
<feature type="active site" description="Nucleophile" evidence="5">
    <location>
        <position position="34"/>
    </location>
</feature>
<sequence length="538" mass="60874">MKKIGLQFILNSRNSPKKLFFVTKHIPTELHHYCGIAGGYAQGGINVVNSVIEMGKALQHRGQNGGGVAVKPQGKILKVYKKARAFNEIFSSVDVIEDHSLRGEIAIAHLRYPTEGASRQNCDAQPFYASYKGWELALGHNGNVVDIKRHFNKLKKLGVETESDSDSEILTWLIVTAPGSTWKQKITNALSDVKGAYSLVMVTGDDKLMALRDPWGVRPLVWTQDNGHVFVASETCALDRINIRHSQRIEPGQLLIADKNGVSQTNYTPVKKHAFCVFEKLYFSHETSMWHGFVIGENRNNLGAQLAKEEAVRVADGIIKKDDIENIDYVVAVPDTARPGALTFYETLKQELSRFNLKMVYTRGLVKERYDWARRTFIEDDPYLRERQIEKKFFVSPSIIGKSIYLIDDTGVRLNTYKILVKHLLEIGVREIHCRFLAPRFVNPCFLGVNIGSRDELGAVDKNKKGQYRIMSQEEIQKNLKVASLYYLSLEGLAASLEMTVDQMHASHCSGCLDYNNPFDMSQYDPEYRRTPYASKKS</sequence>
<gene>
    <name evidence="9" type="ORF">A2196_00425</name>
</gene>
<feature type="binding site" evidence="6">
    <location>
        <position position="336"/>
    </location>
    <ligand>
        <name>Mg(2+)</name>
        <dbReference type="ChEBI" id="CHEBI:18420"/>
    </ligand>
</feature>
<evidence type="ECO:0000259" key="8">
    <source>
        <dbReference type="PROSITE" id="PS51278"/>
    </source>
</evidence>
<keyword evidence="7" id="KW-0411">Iron-sulfur</keyword>
<keyword evidence="3" id="KW-0315">Glutamine amidotransferase</keyword>
<dbReference type="STRING" id="1797737.A2196_00425"/>
<dbReference type="EMBL" id="MFCA01000029">
    <property type="protein sequence ID" value="OGE01162.1"/>
    <property type="molecule type" value="Genomic_DNA"/>
</dbReference>
<dbReference type="GO" id="GO:0004044">
    <property type="term" value="F:amidophosphoribosyltransferase activity"/>
    <property type="evidence" value="ECO:0007669"/>
    <property type="project" value="UniProtKB-EC"/>
</dbReference>
<proteinExistence type="inferred from homology"/>
<feature type="binding site" evidence="6">
    <location>
        <position position="409"/>
    </location>
    <ligand>
        <name>Mg(2+)</name>
        <dbReference type="ChEBI" id="CHEBI:18420"/>
    </ligand>
</feature>
<keyword evidence="2 4" id="KW-0808">Transferase</keyword>
<keyword evidence="6" id="KW-0460">Magnesium</keyword>
<comment type="cofactor">
    <cofactor evidence="7">
        <name>[4Fe-4S] cluster</name>
        <dbReference type="ChEBI" id="CHEBI:49883"/>
    </cofactor>
    <text evidence="7">Binds 1 [4Fe-4S] cluster per subunit.</text>
</comment>